<dbReference type="InterPro" id="IPR004046">
    <property type="entry name" value="GST_C"/>
</dbReference>
<dbReference type="STRING" id="133381.A0A2T9YG21"/>
<evidence type="ECO:0000313" key="4">
    <source>
        <dbReference type="Proteomes" id="UP000245609"/>
    </source>
</evidence>
<dbReference type="PANTHER" id="PTHR11571:SF260">
    <property type="entry name" value="GLUTATHIONE S-TRANSFERASE"/>
    <property type="match status" value="1"/>
</dbReference>
<evidence type="ECO:0008006" key="5">
    <source>
        <dbReference type="Google" id="ProtNLM"/>
    </source>
</evidence>
<dbReference type="InterPro" id="IPR036249">
    <property type="entry name" value="Thioredoxin-like_sf"/>
</dbReference>
<dbReference type="InterPro" id="IPR036282">
    <property type="entry name" value="Glutathione-S-Trfase_C_sf"/>
</dbReference>
<reference evidence="3 4" key="1">
    <citation type="journal article" date="2018" name="MBio">
        <title>Comparative Genomics Reveals the Core Gene Toolbox for the Fungus-Insect Symbiosis.</title>
        <authorList>
            <person name="Wang Y."/>
            <person name="Stata M."/>
            <person name="Wang W."/>
            <person name="Stajich J.E."/>
            <person name="White M.M."/>
            <person name="Moncalvo J.M."/>
        </authorList>
    </citation>
    <scope>NUCLEOTIDE SEQUENCE [LARGE SCALE GENOMIC DNA]</scope>
    <source>
        <strain evidence="3 4">SC-DP-2</strain>
    </source>
</reference>
<dbReference type="InterPro" id="IPR040079">
    <property type="entry name" value="Glutathione_S-Trfase"/>
</dbReference>
<dbReference type="Gene3D" id="3.40.30.10">
    <property type="entry name" value="Glutaredoxin"/>
    <property type="match status" value="1"/>
</dbReference>
<name>A0A2T9YG21_9FUNG</name>
<dbReference type="SUPFAM" id="SSF52833">
    <property type="entry name" value="Thioredoxin-like"/>
    <property type="match status" value="1"/>
</dbReference>
<dbReference type="EMBL" id="MBFS01002886">
    <property type="protein sequence ID" value="PVU91270.1"/>
    <property type="molecule type" value="Genomic_DNA"/>
</dbReference>
<keyword evidence="4" id="KW-1185">Reference proteome</keyword>
<dbReference type="InterPro" id="IPR010987">
    <property type="entry name" value="Glutathione-S-Trfase_C-like"/>
</dbReference>
<dbReference type="InterPro" id="IPR050213">
    <property type="entry name" value="GST_superfamily"/>
</dbReference>
<dbReference type="OrthoDB" id="414243at2759"/>
<dbReference type="GO" id="GO:0004364">
    <property type="term" value="F:glutathione transferase activity"/>
    <property type="evidence" value="ECO:0007669"/>
    <property type="project" value="TreeGrafter"/>
</dbReference>
<dbReference type="SFLD" id="SFLDS00019">
    <property type="entry name" value="Glutathione_Transferase_(cytos"/>
    <property type="match status" value="1"/>
</dbReference>
<feature type="domain" description="GST N-terminal" evidence="1">
    <location>
        <begin position="2"/>
        <end position="81"/>
    </location>
</feature>
<protein>
    <recommendedName>
        <fullName evidence="5">GST N-terminal domain-containing protein</fullName>
    </recommendedName>
</protein>
<dbReference type="InterPro" id="IPR004045">
    <property type="entry name" value="Glutathione_S-Trfase_N"/>
</dbReference>
<dbReference type="Proteomes" id="UP000245609">
    <property type="component" value="Unassembled WGS sequence"/>
</dbReference>
<dbReference type="CDD" id="cd03039">
    <property type="entry name" value="GST_N_Sigma_like"/>
    <property type="match status" value="1"/>
</dbReference>
<evidence type="ECO:0000313" key="3">
    <source>
        <dbReference type="EMBL" id="PVU91270.1"/>
    </source>
</evidence>
<dbReference type="Gene3D" id="1.20.1050.10">
    <property type="match status" value="1"/>
</dbReference>
<organism evidence="3 4">
    <name type="scientific">Smittium megazygosporum</name>
    <dbReference type="NCBI Taxonomy" id="133381"/>
    <lineage>
        <taxon>Eukaryota</taxon>
        <taxon>Fungi</taxon>
        <taxon>Fungi incertae sedis</taxon>
        <taxon>Zoopagomycota</taxon>
        <taxon>Kickxellomycotina</taxon>
        <taxon>Harpellomycetes</taxon>
        <taxon>Harpellales</taxon>
        <taxon>Legeriomycetaceae</taxon>
        <taxon>Smittium</taxon>
    </lineage>
</organism>
<dbReference type="SUPFAM" id="SSF47616">
    <property type="entry name" value="GST C-terminal domain-like"/>
    <property type="match status" value="1"/>
</dbReference>
<evidence type="ECO:0000259" key="2">
    <source>
        <dbReference type="PROSITE" id="PS50405"/>
    </source>
</evidence>
<comment type="caution">
    <text evidence="3">The sequence shown here is derived from an EMBL/GenBank/DDBJ whole genome shotgun (WGS) entry which is preliminary data.</text>
</comment>
<evidence type="ECO:0000259" key="1">
    <source>
        <dbReference type="PROSITE" id="PS50404"/>
    </source>
</evidence>
<proteinExistence type="predicted"/>
<accession>A0A2T9YG21</accession>
<dbReference type="Pfam" id="PF14497">
    <property type="entry name" value="GST_C_3"/>
    <property type="match status" value="1"/>
</dbReference>
<dbReference type="PROSITE" id="PS50405">
    <property type="entry name" value="GST_CTER"/>
    <property type="match status" value="1"/>
</dbReference>
<dbReference type="PROSITE" id="PS50404">
    <property type="entry name" value="GST_NTER"/>
    <property type="match status" value="1"/>
</dbReference>
<dbReference type="Pfam" id="PF13417">
    <property type="entry name" value="GST_N_3"/>
    <property type="match status" value="1"/>
</dbReference>
<feature type="domain" description="GST C-terminal" evidence="2">
    <location>
        <begin position="83"/>
        <end position="199"/>
    </location>
</feature>
<dbReference type="PANTHER" id="PTHR11571">
    <property type="entry name" value="GLUTATHIONE S-TRANSFERASE"/>
    <property type="match status" value="1"/>
</dbReference>
<dbReference type="GO" id="GO:0006749">
    <property type="term" value="P:glutathione metabolic process"/>
    <property type="evidence" value="ECO:0007669"/>
    <property type="project" value="TreeGrafter"/>
</dbReference>
<dbReference type="AlphaFoldDB" id="A0A2T9YG21"/>
<sequence length="199" mass="22311">MSSYTVRYFRLSGRAAVIREILNYAGANWENEFVTWPDDKPTTPYGRLPVLEETTPSGEKVILSESRVIESYLAKTFNLLPTEPRETAKLEMLVAQMDDSLNSVIFYSFKSKTEECKKDFEDKLKFLISKHETILASNPAGYYHGSSITYPDLAMYALYNIIAGLTGSELLSPENAPHINKLVKKVGEIPAIATANNFA</sequence>
<gene>
    <name evidence="3" type="ORF">BB560_006135</name>
</gene>